<evidence type="ECO:0000259" key="1">
    <source>
        <dbReference type="Pfam" id="PF12728"/>
    </source>
</evidence>
<dbReference type="Pfam" id="PF12728">
    <property type="entry name" value="HTH_17"/>
    <property type="match status" value="1"/>
</dbReference>
<dbReference type="SUPFAM" id="SSF46955">
    <property type="entry name" value="Putative DNA-binding domain"/>
    <property type="match status" value="1"/>
</dbReference>
<feature type="domain" description="Helix-turn-helix" evidence="1">
    <location>
        <begin position="6"/>
        <end position="54"/>
    </location>
</feature>
<evidence type="ECO:0000313" key="2">
    <source>
        <dbReference type="EMBL" id="PSR22286.1"/>
    </source>
</evidence>
<dbReference type="Proteomes" id="UP000241848">
    <property type="component" value="Unassembled WGS sequence"/>
</dbReference>
<dbReference type="GO" id="GO:0003677">
    <property type="term" value="F:DNA binding"/>
    <property type="evidence" value="ECO:0007669"/>
    <property type="project" value="UniProtKB-KW"/>
</dbReference>
<dbReference type="InterPro" id="IPR010093">
    <property type="entry name" value="SinI_DNA-bd"/>
</dbReference>
<accession>A0A2T2WJ89</accession>
<keyword evidence="2" id="KW-0238">DNA-binding</keyword>
<comment type="caution">
    <text evidence="2">The sequence shown here is derived from an EMBL/GenBank/DDBJ whole genome shotgun (WGS) entry which is preliminary data.</text>
</comment>
<protein>
    <submittedName>
        <fullName evidence="2">DNA-binding protein</fullName>
    </submittedName>
</protein>
<sequence length="57" mass="6494">MMERQFYKVVEVAEILDVSAATIYRAVERKEIPSMRVAGSVRVPKKWVDQLLSGQIA</sequence>
<dbReference type="InterPro" id="IPR009061">
    <property type="entry name" value="DNA-bd_dom_put_sf"/>
</dbReference>
<evidence type="ECO:0000313" key="3">
    <source>
        <dbReference type="Proteomes" id="UP000241848"/>
    </source>
</evidence>
<proteinExistence type="predicted"/>
<name>A0A2T2WJ89_9FIRM</name>
<dbReference type="NCBIfam" id="TIGR01764">
    <property type="entry name" value="excise"/>
    <property type="match status" value="1"/>
</dbReference>
<gene>
    <name evidence="2" type="ORF">C7B45_07180</name>
</gene>
<reference evidence="2 3" key="1">
    <citation type="journal article" date="2014" name="BMC Genomics">
        <title>Comparison of environmental and isolate Sulfobacillus genomes reveals diverse carbon, sulfur, nitrogen, and hydrogen metabolisms.</title>
        <authorList>
            <person name="Justice N.B."/>
            <person name="Norman A."/>
            <person name="Brown C.T."/>
            <person name="Singh A."/>
            <person name="Thomas B.C."/>
            <person name="Banfield J.F."/>
        </authorList>
    </citation>
    <scope>NUCLEOTIDE SEQUENCE [LARGE SCALE GENOMIC DNA]</scope>
    <source>
        <strain evidence="2">AMDSBA3</strain>
    </source>
</reference>
<dbReference type="AlphaFoldDB" id="A0A2T2WJ89"/>
<dbReference type="EMBL" id="PXYV01000019">
    <property type="protein sequence ID" value="PSR22286.1"/>
    <property type="molecule type" value="Genomic_DNA"/>
</dbReference>
<dbReference type="InterPro" id="IPR041657">
    <property type="entry name" value="HTH_17"/>
</dbReference>
<organism evidence="2 3">
    <name type="scientific">Sulfobacillus acidophilus</name>
    <dbReference type="NCBI Taxonomy" id="53633"/>
    <lineage>
        <taxon>Bacteria</taxon>
        <taxon>Bacillati</taxon>
        <taxon>Bacillota</taxon>
        <taxon>Clostridia</taxon>
        <taxon>Eubacteriales</taxon>
        <taxon>Clostridiales Family XVII. Incertae Sedis</taxon>
        <taxon>Sulfobacillus</taxon>
    </lineage>
</organism>